<gene>
    <name evidence="2" type="ORF">C2845_PM15G19140</name>
</gene>
<accession>A0A3L6Q6K2</accession>
<feature type="region of interest" description="Disordered" evidence="1">
    <location>
        <begin position="74"/>
        <end position="125"/>
    </location>
</feature>
<sequence>MPPRCFALPPLAHVGTAPSIDAASASRRPPFLGLAVPLHLPRAPRLWIRSVARLHHLSGCTDQFAETEFKGGIGHHLRIPPKCHITEEDPKLRDPTKTEGPQDRSYEIPEGSHHRSPGILKAPPG</sequence>
<comment type="caution">
    <text evidence="2">The sequence shown here is derived from an EMBL/GenBank/DDBJ whole genome shotgun (WGS) entry which is preliminary data.</text>
</comment>
<evidence type="ECO:0000313" key="2">
    <source>
        <dbReference type="EMBL" id="RLM74294.1"/>
    </source>
</evidence>
<name>A0A3L6Q6K2_PANMI</name>
<evidence type="ECO:0000313" key="3">
    <source>
        <dbReference type="Proteomes" id="UP000275267"/>
    </source>
</evidence>
<proteinExistence type="predicted"/>
<evidence type="ECO:0000256" key="1">
    <source>
        <dbReference type="SAM" id="MobiDB-lite"/>
    </source>
</evidence>
<organism evidence="2 3">
    <name type="scientific">Panicum miliaceum</name>
    <name type="common">Proso millet</name>
    <name type="synonym">Broomcorn millet</name>
    <dbReference type="NCBI Taxonomy" id="4540"/>
    <lineage>
        <taxon>Eukaryota</taxon>
        <taxon>Viridiplantae</taxon>
        <taxon>Streptophyta</taxon>
        <taxon>Embryophyta</taxon>
        <taxon>Tracheophyta</taxon>
        <taxon>Spermatophyta</taxon>
        <taxon>Magnoliopsida</taxon>
        <taxon>Liliopsida</taxon>
        <taxon>Poales</taxon>
        <taxon>Poaceae</taxon>
        <taxon>PACMAD clade</taxon>
        <taxon>Panicoideae</taxon>
        <taxon>Panicodae</taxon>
        <taxon>Paniceae</taxon>
        <taxon>Panicinae</taxon>
        <taxon>Panicum</taxon>
        <taxon>Panicum sect. Panicum</taxon>
    </lineage>
</organism>
<dbReference type="Proteomes" id="UP000275267">
    <property type="component" value="Unassembled WGS sequence"/>
</dbReference>
<protein>
    <submittedName>
        <fullName evidence="2">Uncharacterized protein</fullName>
    </submittedName>
</protein>
<feature type="compositionally biased region" description="Basic and acidic residues" evidence="1">
    <location>
        <begin position="84"/>
        <end position="113"/>
    </location>
</feature>
<dbReference type="EMBL" id="PQIB02000013">
    <property type="protein sequence ID" value="RLM74294.1"/>
    <property type="molecule type" value="Genomic_DNA"/>
</dbReference>
<keyword evidence="3" id="KW-1185">Reference proteome</keyword>
<dbReference type="AlphaFoldDB" id="A0A3L6Q6K2"/>
<reference evidence="3" key="1">
    <citation type="journal article" date="2019" name="Nat. Commun.">
        <title>The genome of broomcorn millet.</title>
        <authorList>
            <person name="Zou C."/>
            <person name="Miki D."/>
            <person name="Li D."/>
            <person name="Tang Q."/>
            <person name="Xiao L."/>
            <person name="Rajput S."/>
            <person name="Deng P."/>
            <person name="Jia W."/>
            <person name="Huang R."/>
            <person name="Zhang M."/>
            <person name="Sun Y."/>
            <person name="Hu J."/>
            <person name="Fu X."/>
            <person name="Schnable P.S."/>
            <person name="Li F."/>
            <person name="Zhang H."/>
            <person name="Feng B."/>
            <person name="Zhu X."/>
            <person name="Liu R."/>
            <person name="Schnable J.C."/>
            <person name="Zhu J.-K."/>
            <person name="Zhang H."/>
        </authorList>
    </citation>
    <scope>NUCLEOTIDE SEQUENCE [LARGE SCALE GENOMIC DNA]</scope>
</reference>